<dbReference type="Pfam" id="PF00583">
    <property type="entry name" value="Acetyltransf_1"/>
    <property type="match status" value="1"/>
</dbReference>
<organism evidence="2 3">
    <name type="scientific">Tritonibacter litoralis</name>
    <dbReference type="NCBI Taxonomy" id="2662264"/>
    <lineage>
        <taxon>Bacteria</taxon>
        <taxon>Pseudomonadati</taxon>
        <taxon>Pseudomonadota</taxon>
        <taxon>Alphaproteobacteria</taxon>
        <taxon>Rhodobacterales</taxon>
        <taxon>Paracoccaceae</taxon>
        <taxon>Tritonibacter</taxon>
    </lineage>
</organism>
<keyword evidence="3" id="KW-1185">Reference proteome</keyword>
<dbReference type="GO" id="GO:0016747">
    <property type="term" value="F:acyltransferase activity, transferring groups other than amino-acyl groups"/>
    <property type="evidence" value="ECO:0007669"/>
    <property type="project" value="InterPro"/>
</dbReference>
<reference evidence="2 3" key="1">
    <citation type="submission" date="2019-10" db="EMBL/GenBank/DDBJ databases">
        <title>Epibacterium sp. nov., isolated from seawater.</title>
        <authorList>
            <person name="Zhang X."/>
            <person name="Li N."/>
        </authorList>
    </citation>
    <scope>NUCLEOTIDE SEQUENCE [LARGE SCALE GENOMIC DNA]</scope>
    <source>
        <strain evidence="2 3">SM1979</strain>
    </source>
</reference>
<dbReference type="PROSITE" id="PS51186">
    <property type="entry name" value="GNAT"/>
    <property type="match status" value="1"/>
</dbReference>
<keyword evidence="2" id="KW-0808">Transferase</keyword>
<comment type="caution">
    <text evidence="2">The sequence shown here is derived from an EMBL/GenBank/DDBJ whole genome shotgun (WGS) entry which is preliminary data.</text>
</comment>
<evidence type="ECO:0000259" key="1">
    <source>
        <dbReference type="PROSITE" id="PS51186"/>
    </source>
</evidence>
<dbReference type="Proteomes" id="UP000444174">
    <property type="component" value="Unassembled WGS sequence"/>
</dbReference>
<accession>A0A843YH49</accession>
<dbReference type="InterPro" id="IPR016181">
    <property type="entry name" value="Acyl_CoA_acyltransferase"/>
</dbReference>
<name>A0A843YH49_9RHOB</name>
<evidence type="ECO:0000313" key="3">
    <source>
        <dbReference type="Proteomes" id="UP000444174"/>
    </source>
</evidence>
<protein>
    <submittedName>
        <fullName evidence="2">GNAT family N-acetyltransferase</fullName>
    </submittedName>
</protein>
<gene>
    <name evidence="2" type="ORF">GFB49_18640</name>
</gene>
<evidence type="ECO:0000313" key="2">
    <source>
        <dbReference type="EMBL" id="MQQ10486.1"/>
    </source>
</evidence>
<dbReference type="InterPro" id="IPR000182">
    <property type="entry name" value="GNAT_dom"/>
</dbReference>
<feature type="domain" description="N-acetyltransferase" evidence="1">
    <location>
        <begin position="49"/>
        <end position="217"/>
    </location>
</feature>
<dbReference type="AlphaFoldDB" id="A0A843YH49"/>
<dbReference type="SUPFAM" id="SSF55729">
    <property type="entry name" value="Acyl-CoA N-acyltransferases (Nat)"/>
    <property type="match status" value="1"/>
</dbReference>
<dbReference type="CDD" id="cd04301">
    <property type="entry name" value="NAT_SF"/>
    <property type="match status" value="1"/>
</dbReference>
<dbReference type="EMBL" id="WIBF01000016">
    <property type="protein sequence ID" value="MQQ10486.1"/>
    <property type="molecule type" value="Genomic_DNA"/>
</dbReference>
<sequence length="232" mass="25751">MSIFTASKPMRKPSSPTRFAGLSLDRARLREGTMVKDKFETTLRDGARVLIRPVLPEDRHLLEIGFEHVSQTSRYFRFLAPKSRLSDRDLDLFTTSHGDDHVAMGALEIDAEPAQPVGIARYVRLSDRRDAAEIAVTVVDDYQGLGLGCILIGALARHAASDGITHFVALVHEDNRKMLHLFKELDAQVESDAGGEVELRIPLHRDPAAYPNTKTGDAFRDVYRLAAGDFGK</sequence>
<dbReference type="Gene3D" id="3.40.630.30">
    <property type="match status" value="1"/>
</dbReference>
<proteinExistence type="predicted"/>